<dbReference type="EMBL" id="NPEY01000045">
    <property type="protein sequence ID" value="OZT72495.1"/>
    <property type="molecule type" value="Genomic_DNA"/>
</dbReference>
<evidence type="ECO:0000313" key="3">
    <source>
        <dbReference type="Proteomes" id="UP000216538"/>
    </source>
</evidence>
<sequence>TVTLTGPDGADLTGHNGLEFRLADGSTVAIAAGAVSGSTTVTAADDAFVGGQDTLVNSIDAVLNNSDSEFEDLATAGETRVAVTDEPGTPGEPNDGDAITVSIEATSAQFTEAEEQTFTVSLSEAVDRDVTVTLDGGN</sequence>
<dbReference type="InterPro" id="IPR046779">
    <property type="entry name" value="LapA_adhesin_dom"/>
</dbReference>
<name>A0ABX4G4Q0_9GAMM</name>
<accession>A0ABX4G4Q0</accession>
<protein>
    <recommendedName>
        <fullName evidence="1">LapA adhesin domain-containing protein</fullName>
    </recommendedName>
</protein>
<organism evidence="2 3">
    <name type="scientific">Vreelandella boliviensis LC1</name>
    <dbReference type="NCBI Taxonomy" id="1072583"/>
    <lineage>
        <taxon>Bacteria</taxon>
        <taxon>Pseudomonadati</taxon>
        <taxon>Pseudomonadota</taxon>
        <taxon>Gammaproteobacteria</taxon>
        <taxon>Oceanospirillales</taxon>
        <taxon>Halomonadaceae</taxon>
        <taxon>Vreelandella</taxon>
    </lineage>
</organism>
<feature type="domain" description="LapA adhesin" evidence="1">
    <location>
        <begin position="97"/>
        <end position="137"/>
    </location>
</feature>
<reference evidence="2 3" key="1">
    <citation type="submission" date="2017-07" db="EMBL/GenBank/DDBJ databases">
        <title>Shotgun whole genome sequences of three halophilic bacterial isolates.</title>
        <authorList>
            <person name="Pozzo T."/>
            <person name="Higdon S.M."/>
            <person name="Quillaguaman J."/>
        </authorList>
    </citation>
    <scope>NUCLEOTIDE SEQUENCE [LARGE SCALE GENOMIC DNA]</scope>
    <source>
        <strain evidence="2 3">LC1</strain>
    </source>
</reference>
<evidence type="ECO:0000259" key="1">
    <source>
        <dbReference type="Pfam" id="PF20579"/>
    </source>
</evidence>
<dbReference type="Pfam" id="PF20579">
    <property type="entry name" value="LapA"/>
    <property type="match status" value="2"/>
</dbReference>
<feature type="non-terminal residue" evidence="2">
    <location>
        <position position="1"/>
    </location>
</feature>
<feature type="non-terminal residue" evidence="2">
    <location>
        <position position="138"/>
    </location>
</feature>
<feature type="domain" description="LapA adhesin" evidence="1">
    <location>
        <begin position="1"/>
        <end position="85"/>
    </location>
</feature>
<evidence type="ECO:0000313" key="2">
    <source>
        <dbReference type="EMBL" id="OZT72495.1"/>
    </source>
</evidence>
<keyword evidence="3" id="KW-1185">Reference proteome</keyword>
<proteinExistence type="predicted"/>
<dbReference type="Proteomes" id="UP000216538">
    <property type="component" value="Unassembled WGS sequence"/>
</dbReference>
<gene>
    <name evidence="2" type="ORF">CE457_19150</name>
</gene>
<comment type="caution">
    <text evidence="2">The sequence shown here is derived from an EMBL/GenBank/DDBJ whole genome shotgun (WGS) entry which is preliminary data.</text>
</comment>
<dbReference type="RefSeq" id="WP_217901941.1">
    <property type="nucleotide sequence ID" value="NZ_NPEY01000045.1"/>
</dbReference>